<name>B5RP19_BORDL</name>
<dbReference type="Proteomes" id="UP000000611">
    <property type="component" value="Plasmid pl36"/>
</dbReference>
<dbReference type="EMBL" id="CP000986">
    <property type="protein sequence ID" value="ACH94105.1"/>
    <property type="molecule type" value="Genomic_DNA"/>
</dbReference>
<dbReference type="HOGENOM" id="CLU_062986_0_0_12"/>
<keyword evidence="1" id="KW-0614">Plasmid</keyword>
<dbReference type="InterPro" id="IPR008421">
    <property type="entry name" value="Borrelia_lipoprotein_PFam54/60"/>
</dbReference>
<dbReference type="KEGG" id="bdu:BDU_6018"/>
<organism evidence="1 2">
    <name type="scientific">Borrelia duttonii (strain Ly)</name>
    <dbReference type="NCBI Taxonomy" id="412419"/>
    <lineage>
        <taxon>Bacteria</taxon>
        <taxon>Pseudomonadati</taxon>
        <taxon>Spirochaetota</taxon>
        <taxon>Spirochaetia</taxon>
        <taxon>Spirochaetales</taxon>
        <taxon>Borreliaceae</taxon>
        <taxon>Borrelia</taxon>
    </lineage>
</organism>
<evidence type="ECO:0000313" key="1">
    <source>
        <dbReference type="EMBL" id="ACH94105.1"/>
    </source>
</evidence>
<geneLocation type="plasmid" evidence="1 2">
    <name>pl36</name>
</geneLocation>
<proteinExistence type="predicted"/>
<dbReference type="RefSeq" id="WP_012539504.1">
    <property type="nucleotide sequence ID" value="NC_011249.1"/>
</dbReference>
<protein>
    <submittedName>
        <fullName evidence="1">Uncharacterized conserved protein</fullName>
    </submittedName>
</protein>
<dbReference type="OrthoDB" id="5608193at2"/>
<accession>B5RP19</accession>
<dbReference type="Gene3D" id="1.10.3160.10">
    <property type="entry name" value="Bbcrasp-1"/>
    <property type="match status" value="1"/>
</dbReference>
<keyword evidence="2" id="KW-1185">Reference proteome</keyword>
<reference evidence="1 2" key="1">
    <citation type="journal article" date="2008" name="PLoS Genet.">
        <title>The genome of Borrelia recurrentis, the agent of deadly louse-borne relapsing fever, is a degraded subset of tick-borne Borrelia duttonii.</title>
        <authorList>
            <person name="Lescot M."/>
            <person name="Audic S."/>
            <person name="Robert C."/>
            <person name="Nguyen T.T."/>
            <person name="Blanc G."/>
            <person name="Cutler S.J."/>
            <person name="Wincker P."/>
            <person name="Couloux A."/>
            <person name="Claverie J.-M."/>
            <person name="Raoult D."/>
            <person name="Drancourt M."/>
        </authorList>
    </citation>
    <scope>NUCLEOTIDE SEQUENCE [LARGE SCALE GENOMIC DNA]</scope>
    <source>
        <strain evidence="1 2">Ly</strain>
    </source>
</reference>
<dbReference type="Pfam" id="PF05714">
    <property type="entry name" value="PFam54_60"/>
    <property type="match status" value="1"/>
</dbReference>
<dbReference type="AlphaFoldDB" id="B5RP19"/>
<evidence type="ECO:0000313" key="2">
    <source>
        <dbReference type="Proteomes" id="UP000000611"/>
    </source>
</evidence>
<sequence>MLMNLLLVACGPKKYDPIGSIIKNPNGVCTDRVVDGAKSRESDSPLNNDIVDDEETLEQKVQKEIAEIKSKIPIEVTKILKFHDGTIIWNENYRSFIGPLRWRNIIDDSIGKLYYMGAPNGLFLRLRYNNGVENVPYKDLALRKEFYLALEYNDDIMKPFIYIYEILAFRVRSSYSVPLPFVDLDSEINKLKNRVTEKARNYARAYYINVYNALQYKKEKLDTLLLKDIRFLKTKLQELELAKTELKTEIIQKFVYDYNRNEVINSETKHTLKSVDATVDELASYFETRFKDFYSKSDSVITLADEIKVVLDKI</sequence>
<gene>
    <name evidence="1" type="ordered locus">BDU_6018</name>
</gene>